<dbReference type="AlphaFoldDB" id="A0AAD5CCG8"/>
<name>A0AAD5CCG8_AMBAR</name>
<accession>A0AAD5CCG8</accession>
<dbReference type="Proteomes" id="UP001206925">
    <property type="component" value="Unassembled WGS sequence"/>
</dbReference>
<evidence type="ECO:0000313" key="2">
    <source>
        <dbReference type="Proteomes" id="UP001206925"/>
    </source>
</evidence>
<proteinExistence type="predicted"/>
<feature type="non-terminal residue" evidence="1">
    <location>
        <position position="125"/>
    </location>
</feature>
<gene>
    <name evidence="1" type="ORF">M8C21_010739</name>
</gene>
<organism evidence="1 2">
    <name type="scientific">Ambrosia artemisiifolia</name>
    <name type="common">Common ragweed</name>
    <dbReference type="NCBI Taxonomy" id="4212"/>
    <lineage>
        <taxon>Eukaryota</taxon>
        <taxon>Viridiplantae</taxon>
        <taxon>Streptophyta</taxon>
        <taxon>Embryophyta</taxon>
        <taxon>Tracheophyta</taxon>
        <taxon>Spermatophyta</taxon>
        <taxon>Magnoliopsida</taxon>
        <taxon>eudicotyledons</taxon>
        <taxon>Gunneridae</taxon>
        <taxon>Pentapetalae</taxon>
        <taxon>asterids</taxon>
        <taxon>campanulids</taxon>
        <taxon>Asterales</taxon>
        <taxon>Asteraceae</taxon>
        <taxon>Asteroideae</taxon>
        <taxon>Heliantheae alliance</taxon>
        <taxon>Heliantheae</taxon>
        <taxon>Ambrosia</taxon>
    </lineage>
</organism>
<sequence length="125" mass="13818">MQLICIFMDRMTFMQEADDLPLLGVDLFINISDLQFSAGECGIQAIRRFYSDIVTVIVYWHPVTTSVSRDERSHGGCPGSLRRGNINNNYSTKALAINKSLVSCKTDTGHVVVIASLAELTAPCY</sequence>
<protein>
    <submittedName>
        <fullName evidence="1">Uncharacterized protein</fullName>
    </submittedName>
</protein>
<comment type="caution">
    <text evidence="1">The sequence shown here is derived from an EMBL/GenBank/DDBJ whole genome shotgun (WGS) entry which is preliminary data.</text>
</comment>
<keyword evidence="2" id="KW-1185">Reference proteome</keyword>
<dbReference type="EMBL" id="JAMZMK010008628">
    <property type="protein sequence ID" value="KAI7739396.1"/>
    <property type="molecule type" value="Genomic_DNA"/>
</dbReference>
<evidence type="ECO:0000313" key="1">
    <source>
        <dbReference type="EMBL" id="KAI7739396.1"/>
    </source>
</evidence>
<reference evidence="1" key="1">
    <citation type="submission" date="2022-06" db="EMBL/GenBank/DDBJ databases">
        <title>Uncovering the hologenomic basis of an extraordinary plant invasion.</title>
        <authorList>
            <person name="Bieker V.C."/>
            <person name="Martin M.D."/>
            <person name="Gilbert T."/>
            <person name="Hodgins K."/>
            <person name="Battlay P."/>
            <person name="Petersen B."/>
            <person name="Wilson J."/>
        </authorList>
    </citation>
    <scope>NUCLEOTIDE SEQUENCE</scope>
    <source>
        <strain evidence="1">AA19_3_7</strain>
        <tissue evidence="1">Leaf</tissue>
    </source>
</reference>